<protein>
    <recommendedName>
        <fullName evidence="1">non-specific serine/threonine protein kinase</fullName>
        <ecNumber evidence="1">2.7.11.1</ecNumber>
    </recommendedName>
</protein>
<dbReference type="PROSITE" id="PS00107">
    <property type="entry name" value="PROTEIN_KINASE_ATP"/>
    <property type="match status" value="1"/>
</dbReference>
<dbReference type="EMBL" id="CAEFZW010000010">
    <property type="protein sequence ID" value="CAB4256541.1"/>
    <property type="molecule type" value="Genomic_DNA"/>
</dbReference>
<dbReference type="GO" id="GO:0005524">
    <property type="term" value="F:ATP binding"/>
    <property type="evidence" value="ECO:0007669"/>
    <property type="project" value="UniProtKB-UniRule"/>
</dbReference>
<keyword evidence="7" id="KW-0112">Calmodulin-binding</keyword>
<dbReference type="Pfam" id="PF00069">
    <property type="entry name" value="Pkinase"/>
    <property type="match status" value="1"/>
</dbReference>
<evidence type="ECO:0000256" key="10">
    <source>
        <dbReference type="PROSITE-ProRule" id="PRU10141"/>
    </source>
</evidence>
<dbReference type="GeneID" id="64859623"/>
<dbReference type="EC" id="2.7.11.1" evidence="1"/>
<dbReference type="InterPro" id="IPR008271">
    <property type="entry name" value="Ser/Thr_kinase_AS"/>
</dbReference>
<dbReference type="RefSeq" id="XP_041408385.1">
    <property type="nucleotide sequence ID" value="XM_041552451.1"/>
</dbReference>
<keyword evidence="14" id="KW-1185">Reference proteome</keyword>
<gene>
    <name evidence="13" type="ORF">KABA2_10S01496</name>
</gene>
<dbReference type="FunFam" id="1.10.510.10:FF:000731">
    <property type="entry name" value="Serine/threonine-protein kinase RCK1"/>
    <property type="match status" value="1"/>
</dbReference>
<dbReference type="GO" id="GO:0040020">
    <property type="term" value="P:regulation of meiotic nuclear division"/>
    <property type="evidence" value="ECO:0007669"/>
    <property type="project" value="UniProtKB-ARBA"/>
</dbReference>
<evidence type="ECO:0000256" key="7">
    <source>
        <dbReference type="ARBA" id="ARBA00022860"/>
    </source>
</evidence>
<dbReference type="GO" id="GO:0004674">
    <property type="term" value="F:protein serine/threonine kinase activity"/>
    <property type="evidence" value="ECO:0007669"/>
    <property type="project" value="UniProtKB-KW"/>
</dbReference>
<dbReference type="PANTHER" id="PTHR24347">
    <property type="entry name" value="SERINE/THREONINE-PROTEIN KINASE"/>
    <property type="match status" value="1"/>
</dbReference>
<feature type="region of interest" description="Disordered" evidence="11">
    <location>
        <begin position="548"/>
        <end position="569"/>
    </location>
</feature>
<evidence type="ECO:0000256" key="8">
    <source>
        <dbReference type="ARBA" id="ARBA00047899"/>
    </source>
</evidence>
<evidence type="ECO:0000256" key="6">
    <source>
        <dbReference type="ARBA" id="ARBA00022840"/>
    </source>
</evidence>
<accession>A0A8H2VIW0</accession>
<dbReference type="GO" id="GO:0034599">
    <property type="term" value="P:cellular response to oxidative stress"/>
    <property type="evidence" value="ECO:0007669"/>
    <property type="project" value="UniProtKB-ARBA"/>
</dbReference>
<dbReference type="PROSITE" id="PS50011">
    <property type="entry name" value="PROTEIN_KINASE_DOM"/>
    <property type="match status" value="1"/>
</dbReference>
<evidence type="ECO:0000256" key="9">
    <source>
        <dbReference type="ARBA" id="ARBA00048679"/>
    </source>
</evidence>
<keyword evidence="2" id="KW-0723">Serine/threonine-protein kinase</keyword>
<evidence type="ECO:0000256" key="5">
    <source>
        <dbReference type="ARBA" id="ARBA00022777"/>
    </source>
</evidence>
<evidence type="ECO:0000256" key="2">
    <source>
        <dbReference type="ARBA" id="ARBA00022527"/>
    </source>
</evidence>
<dbReference type="AlphaFoldDB" id="A0A8H2VIW0"/>
<evidence type="ECO:0000256" key="1">
    <source>
        <dbReference type="ARBA" id="ARBA00012513"/>
    </source>
</evidence>
<feature type="domain" description="Protein kinase" evidence="12">
    <location>
        <begin position="147"/>
        <end position="461"/>
    </location>
</feature>
<dbReference type="PROSITE" id="PS00108">
    <property type="entry name" value="PROTEIN_KINASE_ST"/>
    <property type="match status" value="1"/>
</dbReference>
<evidence type="ECO:0000256" key="3">
    <source>
        <dbReference type="ARBA" id="ARBA00022679"/>
    </source>
</evidence>
<reference evidence="13 14" key="1">
    <citation type="submission" date="2020-05" db="EMBL/GenBank/DDBJ databases">
        <authorList>
            <person name="Casaregola S."/>
            <person name="Devillers H."/>
            <person name="Grondin C."/>
        </authorList>
    </citation>
    <scope>NUCLEOTIDE SEQUENCE [LARGE SCALE GENOMIC DNA]</scope>
    <source>
        <strain evidence="13 14">CLIB 1767</strain>
    </source>
</reference>
<keyword evidence="6 10" id="KW-0067">ATP-binding</keyword>
<evidence type="ECO:0000256" key="4">
    <source>
        <dbReference type="ARBA" id="ARBA00022741"/>
    </source>
</evidence>
<name>A0A8H2VIW0_9SACH</name>
<evidence type="ECO:0000256" key="11">
    <source>
        <dbReference type="SAM" id="MobiDB-lite"/>
    </source>
</evidence>
<proteinExistence type="predicted"/>
<dbReference type="Gene3D" id="1.10.510.10">
    <property type="entry name" value="Transferase(Phosphotransferase) domain 1"/>
    <property type="match status" value="1"/>
</dbReference>
<sequence>MNKIKAFFHKSKRFDTEQNIQTSDRKNNDNNDNTTNVNMSMSMNMNKKNIVNPTTMDHTIEPIQISAELETQDIPITTTIPQQQEQTKSYSFNENTRFDDENDDNSFATSDSNLSLISSDFESEYSYVNDSTTEENIFSEQLELKDYKLNEKIGEGAFSKVYRGTPLESSYVAKHYKQVAIKVIKKDILTVEDNEPIEVNGERHGSSKTSTREQVLKEVALHKQVSPGCKNIVQFIDFQETPSYYYIVQELLNGGEIFNEIVKLTYLSEDLTRHIAKQLGNAIKHLHLMGVVHRDIKPENLLFNPIEFIASPEPRKFRKSDDPNSKADEGVFVPGIGGGGIGIVKLADFGLSKQIYQTNTKTPCGTVGYTAPEVVKDEMYSMKVDMWGIGCVLYTMLCGFPPFYDDKINILTEKISRGEYTFLQPWWDEISDGAKRCVRKLLEVDPGSRYDIDEFLNDPWLNQYDCEIKQRSQAKRKSKAHHHHNNNRRRILFNQFADKDVLYSPAAVAMRDAFDISNAVARIEEERMQTPIYGLGSLAEDDEAASLDEQRMKEQERQQERQQELENKMFHLKLDTSTIVMRRKQKKNSIP</sequence>
<dbReference type="SUPFAM" id="SSF56112">
    <property type="entry name" value="Protein kinase-like (PK-like)"/>
    <property type="match status" value="1"/>
</dbReference>
<comment type="caution">
    <text evidence="13">The sequence shown here is derived from an EMBL/GenBank/DDBJ whole genome shotgun (WGS) entry which is preliminary data.</text>
</comment>
<evidence type="ECO:0000313" key="13">
    <source>
        <dbReference type="EMBL" id="CAB4256541.1"/>
    </source>
</evidence>
<comment type="catalytic activity">
    <reaction evidence="8">
        <text>L-threonyl-[protein] + ATP = O-phospho-L-threonyl-[protein] + ADP + H(+)</text>
        <dbReference type="Rhea" id="RHEA:46608"/>
        <dbReference type="Rhea" id="RHEA-COMP:11060"/>
        <dbReference type="Rhea" id="RHEA-COMP:11605"/>
        <dbReference type="ChEBI" id="CHEBI:15378"/>
        <dbReference type="ChEBI" id="CHEBI:30013"/>
        <dbReference type="ChEBI" id="CHEBI:30616"/>
        <dbReference type="ChEBI" id="CHEBI:61977"/>
        <dbReference type="ChEBI" id="CHEBI:456216"/>
        <dbReference type="EC" id="2.7.11.1"/>
    </reaction>
</comment>
<dbReference type="InterPro" id="IPR017441">
    <property type="entry name" value="Protein_kinase_ATP_BS"/>
</dbReference>
<keyword evidence="3" id="KW-0808">Transferase</keyword>
<comment type="catalytic activity">
    <reaction evidence="9">
        <text>L-seryl-[protein] + ATP = O-phospho-L-seryl-[protein] + ADP + H(+)</text>
        <dbReference type="Rhea" id="RHEA:17989"/>
        <dbReference type="Rhea" id="RHEA-COMP:9863"/>
        <dbReference type="Rhea" id="RHEA-COMP:11604"/>
        <dbReference type="ChEBI" id="CHEBI:15378"/>
        <dbReference type="ChEBI" id="CHEBI:29999"/>
        <dbReference type="ChEBI" id="CHEBI:30616"/>
        <dbReference type="ChEBI" id="CHEBI:83421"/>
        <dbReference type="ChEBI" id="CHEBI:456216"/>
        <dbReference type="EC" id="2.7.11.1"/>
    </reaction>
</comment>
<feature type="region of interest" description="Disordered" evidence="11">
    <location>
        <begin position="12"/>
        <end position="37"/>
    </location>
</feature>
<feature type="binding site" evidence="10">
    <location>
        <position position="186"/>
    </location>
    <ligand>
        <name>ATP</name>
        <dbReference type="ChEBI" id="CHEBI:30616"/>
    </ligand>
</feature>
<keyword evidence="5 13" id="KW-0418">Kinase</keyword>
<dbReference type="SMART" id="SM00220">
    <property type="entry name" value="S_TKc"/>
    <property type="match status" value="1"/>
</dbReference>
<dbReference type="InterPro" id="IPR011009">
    <property type="entry name" value="Kinase-like_dom_sf"/>
</dbReference>
<evidence type="ECO:0000313" key="14">
    <source>
        <dbReference type="Proteomes" id="UP000644660"/>
    </source>
</evidence>
<evidence type="ECO:0000259" key="12">
    <source>
        <dbReference type="PROSITE" id="PS50011"/>
    </source>
</evidence>
<dbReference type="OrthoDB" id="1738954at2759"/>
<dbReference type="GO" id="GO:0005516">
    <property type="term" value="F:calmodulin binding"/>
    <property type="evidence" value="ECO:0007669"/>
    <property type="project" value="UniProtKB-KW"/>
</dbReference>
<organism evidence="13 14">
    <name type="scientific">Maudiozyma barnettii</name>
    <dbReference type="NCBI Taxonomy" id="61262"/>
    <lineage>
        <taxon>Eukaryota</taxon>
        <taxon>Fungi</taxon>
        <taxon>Dikarya</taxon>
        <taxon>Ascomycota</taxon>
        <taxon>Saccharomycotina</taxon>
        <taxon>Saccharomycetes</taxon>
        <taxon>Saccharomycetales</taxon>
        <taxon>Saccharomycetaceae</taxon>
        <taxon>Maudiozyma</taxon>
    </lineage>
</organism>
<dbReference type="InterPro" id="IPR000719">
    <property type="entry name" value="Prot_kinase_dom"/>
</dbReference>
<keyword evidence="4 10" id="KW-0547">Nucleotide-binding</keyword>
<dbReference type="Proteomes" id="UP000644660">
    <property type="component" value="Unassembled WGS sequence"/>
</dbReference>